<evidence type="ECO:0000313" key="2">
    <source>
        <dbReference type="Proteomes" id="UP001244207"/>
    </source>
</evidence>
<protein>
    <recommendedName>
        <fullName evidence="3">NACHT-NTPase and P-loop NTPases N-terminal domain-containing protein</fullName>
    </recommendedName>
</protein>
<gene>
    <name evidence="1" type="ORF">BDZ83DRAFT_750561</name>
</gene>
<dbReference type="RefSeq" id="XP_060366898.1">
    <property type="nucleotide sequence ID" value="XM_060513932.1"/>
</dbReference>
<dbReference type="Proteomes" id="UP001244207">
    <property type="component" value="Unassembled WGS sequence"/>
</dbReference>
<organism evidence="1 2">
    <name type="scientific">Glomerella acutata</name>
    <name type="common">Colletotrichum acutatum</name>
    <dbReference type="NCBI Taxonomy" id="27357"/>
    <lineage>
        <taxon>Eukaryota</taxon>
        <taxon>Fungi</taxon>
        <taxon>Dikarya</taxon>
        <taxon>Ascomycota</taxon>
        <taxon>Pezizomycotina</taxon>
        <taxon>Sordariomycetes</taxon>
        <taxon>Hypocreomycetidae</taxon>
        <taxon>Glomerellales</taxon>
        <taxon>Glomerellaceae</taxon>
        <taxon>Colletotrichum</taxon>
        <taxon>Colletotrichum acutatum species complex</taxon>
    </lineage>
</organism>
<evidence type="ECO:0008006" key="3">
    <source>
        <dbReference type="Google" id="ProtNLM"/>
    </source>
</evidence>
<accession>A0AAD8UNY4</accession>
<comment type="caution">
    <text evidence="1">The sequence shown here is derived from an EMBL/GenBank/DDBJ whole genome shotgun (WGS) entry which is preliminary data.</text>
</comment>
<reference evidence="1" key="1">
    <citation type="submission" date="2021-12" db="EMBL/GenBank/DDBJ databases">
        <title>Comparative genomics, transcriptomics and evolutionary studies reveal genomic signatures of adaptation to plant cell wall in hemibiotrophic fungi.</title>
        <authorList>
            <consortium name="DOE Joint Genome Institute"/>
            <person name="Baroncelli R."/>
            <person name="Diaz J.F."/>
            <person name="Benocci T."/>
            <person name="Peng M."/>
            <person name="Battaglia E."/>
            <person name="Haridas S."/>
            <person name="Andreopoulos W."/>
            <person name="Labutti K."/>
            <person name="Pangilinan J."/>
            <person name="Floch G.L."/>
            <person name="Makela M.R."/>
            <person name="Henrissat B."/>
            <person name="Grigoriev I.V."/>
            <person name="Crouch J.A."/>
            <person name="De Vries R.P."/>
            <person name="Sukno S.A."/>
            <person name="Thon M.R."/>
        </authorList>
    </citation>
    <scope>NUCLEOTIDE SEQUENCE</scope>
    <source>
        <strain evidence="1">CBS 112980</strain>
    </source>
</reference>
<dbReference type="EMBL" id="JAHMHS010000029">
    <property type="protein sequence ID" value="KAK1726843.1"/>
    <property type="molecule type" value="Genomic_DNA"/>
</dbReference>
<name>A0AAD8UNY4_GLOAC</name>
<dbReference type="AlphaFoldDB" id="A0AAD8UNY4"/>
<proteinExistence type="predicted"/>
<keyword evidence="2" id="KW-1185">Reference proteome</keyword>
<evidence type="ECO:0000313" key="1">
    <source>
        <dbReference type="EMBL" id="KAK1726843.1"/>
    </source>
</evidence>
<dbReference type="GeneID" id="85397830"/>
<sequence length="181" mass="20511">MAEALGLASSVIAVVELTAKVAGASIKLVNLWKEIKNIPDALLEKAERLRDFEDFLLETESQAFNSPLPQQAWNSALLQKYIYRTRAVLKDLQEIVDQLYTQVTDPRRLKRNLASTKAVLRKEDLSDLDSKLNLALELFRLAREQYLTSLLSYSVMVQLQQSSDIKSFQLPNTQTAIRGQT</sequence>